<dbReference type="InterPro" id="IPR017627">
    <property type="entry name" value="UGHY"/>
</dbReference>
<accession>A0A085GIC7</accession>
<dbReference type="EMBL" id="JMPI01000020">
    <property type="protein sequence ID" value="KFC83472.1"/>
    <property type="molecule type" value="Genomic_DNA"/>
</dbReference>
<dbReference type="InterPro" id="IPR013096">
    <property type="entry name" value="Cupin_2"/>
</dbReference>
<name>A0A085GIC7_9ENTR</name>
<evidence type="ECO:0000259" key="1">
    <source>
        <dbReference type="Pfam" id="PF05899"/>
    </source>
</evidence>
<protein>
    <submittedName>
        <fullName evidence="3">Ureidoglycine aminohydrolase</fullName>
    </submittedName>
</protein>
<dbReference type="AlphaFoldDB" id="A0A085GIC7"/>
<dbReference type="InterPro" id="IPR044704">
    <property type="entry name" value="UGlyAH_cupin_N"/>
</dbReference>
<sequence length="261" mass="28835">MGYLNNNTGYISDLLASRSIIKRGNYALITPDGLVKNIIPGFENCDVTILSTPKLGATFVDYLVTLHQDGGNNIGFGGDGVETFVYVIDGAIKARAGEQSFTLTQGGYLYCPPDTAMTFINNHSQDSRLFLYKRRYIPANGHKAHIVSGNVNQLERIEYEGMSDVILQDLLPKDLGFDMNMHILSFTPGASHGYIETHVQEHGAYILSGQGVYNLDNEWIPVKQGDYIFMGAYSLQAGYGVGRGEAFSYIYSKDCNRDVEI</sequence>
<evidence type="ECO:0000313" key="3">
    <source>
        <dbReference type="EMBL" id="KFC83472.1"/>
    </source>
</evidence>
<dbReference type="PANTHER" id="PTHR34571:SF1">
    <property type="entry name" value="(S)-UREIDOGLYCINE AMINOHYDROLASE"/>
    <property type="match status" value="1"/>
</dbReference>
<organism evidence="3 4">
    <name type="scientific">Buttiauxella agrestis ATCC 33320</name>
    <dbReference type="NCBI Taxonomy" id="1006004"/>
    <lineage>
        <taxon>Bacteria</taxon>
        <taxon>Pseudomonadati</taxon>
        <taxon>Pseudomonadota</taxon>
        <taxon>Gammaproteobacteria</taxon>
        <taxon>Enterobacterales</taxon>
        <taxon>Enterobacteriaceae</taxon>
        <taxon>Buttiauxella</taxon>
    </lineage>
</organism>
<reference evidence="3 4" key="1">
    <citation type="submission" date="2014-05" db="EMBL/GenBank/DDBJ databases">
        <title>ATOL: Assembling a taxonomically balanced genome-scale reconstruction of the evolutionary history of the Enterobacteriaceae.</title>
        <authorList>
            <person name="Plunkett G.III."/>
            <person name="Neeno-Eckwall E.C."/>
            <person name="Glasner J.D."/>
            <person name="Perna N.T."/>
        </authorList>
    </citation>
    <scope>NUCLEOTIDE SEQUENCE [LARGE SCALE GENOMIC DNA]</scope>
    <source>
        <strain evidence="3 4">ATCC 33320</strain>
    </source>
</reference>
<dbReference type="RefSeq" id="WP_034493791.1">
    <property type="nucleotide sequence ID" value="NZ_JMPI01000020.1"/>
</dbReference>
<dbReference type="NCBIfam" id="TIGR03214">
    <property type="entry name" value="ura-cupin"/>
    <property type="match status" value="1"/>
</dbReference>
<dbReference type="GO" id="GO:0071522">
    <property type="term" value="F:ureidoglycine aminohydrolase activity"/>
    <property type="evidence" value="ECO:0007669"/>
    <property type="project" value="InterPro"/>
</dbReference>
<dbReference type="Proteomes" id="UP000028653">
    <property type="component" value="Unassembled WGS sequence"/>
</dbReference>
<comment type="caution">
    <text evidence="3">The sequence shown here is derived from an EMBL/GenBank/DDBJ whole genome shotgun (WGS) entry which is preliminary data.</text>
</comment>
<gene>
    <name evidence="3" type="primary">ylbA</name>
    <name evidence="3" type="ORF">GBAG_0911</name>
</gene>
<keyword evidence="3" id="KW-0378">Hydrolase</keyword>
<dbReference type="PANTHER" id="PTHR34571">
    <property type="entry name" value="(S)-UREIDOGLYCINE AMINOHYDROLASE"/>
    <property type="match status" value="1"/>
</dbReference>
<keyword evidence="4" id="KW-1185">Reference proteome</keyword>
<dbReference type="CDD" id="cd02211">
    <property type="entry name" value="cupin_UGlyAH_N"/>
    <property type="match status" value="1"/>
</dbReference>
<dbReference type="Pfam" id="PF07883">
    <property type="entry name" value="Cupin_2"/>
    <property type="match status" value="1"/>
</dbReference>
<dbReference type="SUPFAM" id="SSF51182">
    <property type="entry name" value="RmlC-like cupins"/>
    <property type="match status" value="1"/>
</dbReference>
<dbReference type="InterPro" id="IPR044697">
    <property type="entry name" value="UGlyAH_cupin_C"/>
</dbReference>
<dbReference type="eggNOG" id="COG3257">
    <property type="taxonomic scope" value="Bacteria"/>
</dbReference>
<dbReference type="InterPro" id="IPR014710">
    <property type="entry name" value="RmlC-like_jellyroll"/>
</dbReference>
<dbReference type="STRING" id="1006004.GBAG_0911"/>
<feature type="domain" description="(S)-ureidoglycine aminohydrolase cupin" evidence="1">
    <location>
        <begin position="56"/>
        <end position="118"/>
    </location>
</feature>
<evidence type="ECO:0000313" key="4">
    <source>
        <dbReference type="Proteomes" id="UP000028653"/>
    </source>
</evidence>
<dbReference type="Gene3D" id="2.60.120.10">
    <property type="entry name" value="Jelly Rolls"/>
    <property type="match status" value="1"/>
</dbReference>
<dbReference type="Pfam" id="PF05899">
    <property type="entry name" value="Cupin_3"/>
    <property type="match status" value="1"/>
</dbReference>
<dbReference type="InterPro" id="IPR011051">
    <property type="entry name" value="RmlC_Cupin_sf"/>
</dbReference>
<evidence type="ECO:0000259" key="2">
    <source>
        <dbReference type="Pfam" id="PF07883"/>
    </source>
</evidence>
<dbReference type="CDD" id="cd02212">
    <property type="entry name" value="cupin_UGlyAH_C"/>
    <property type="match status" value="1"/>
</dbReference>
<feature type="domain" description="Cupin type-2" evidence="2">
    <location>
        <begin position="184"/>
        <end position="230"/>
    </location>
</feature>
<dbReference type="InterPro" id="IPR008579">
    <property type="entry name" value="UGlyAH_Cupin_dom"/>
</dbReference>
<dbReference type="OrthoDB" id="9814939at2"/>
<proteinExistence type="predicted"/>